<protein>
    <submittedName>
        <fullName evidence="4">Uncharacterized protein</fullName>
    </submittedName>
</protein>
<keyword evidence="1" id="KW-0175">Coiled coil</keyword>
<reference evidence="4 5" key="1">
    <citation type="submission" date="2020-01" db="EMBL/GenBank/DDBJ databases">
        <title>The draft genome sequence of Corallococcus exiguus DSM 14696.</title>
        <authorList>
            <person name="Zhang X."/>
            <person name="Zhu H."/>
        </authorList>
    </citation>
    <scope>NUCLEOTIDE SEQUENCE [LARGE SCALE GENOMIC DNA]</scope>
    <source>
        <strain evidence="4 5">DSM 14696</strain>
    </source>
</reference>
<feature type="transmembrane region" description="Helical" evidence="3">
    <location>
        <begin position="244"/>
        <end position="269"/>
    </location>
</feature>
<dbReference type="AlphaFoldDB" id="A0A7X4Y7R5"/>
<dbReference type="RefSeq" id="WP_139917238.1">
    <property type="nucleotide sequence ID" value="NZ_CBCSLE010000110.1"/>
</dbReference>
<keyword evidence="3" id="KW-0812">Transmembrane</keyword>
<evidence type="ECO:0000256" key="1">
    <source>
        <dbReference type="SAM" id="Coils"/>
    </source>
</evidence>
<dbReference type="EMBL" id="JAAAPK010000003">
    <property type="protein sequence ID" value="NBC40475.1"/>
    <property type="molecule type" value="Genomic_DNA"/>
</dbReference>
<gene>
    <name evidence="4" type="ORF">GTZ93_11625</name>
</gene>
<proteinExistence type="predicted"/>
<feature type="compositionally biased region" description="Low complexity" evidence="2">
    <location>
        <begin position="853"/>
        <end position="875"/>
    </location>
</feature>
<dbReference type="Proteomes" id="UP000537825">
    <property type="component" value="Unassembled WGS sequence"/>
</dbReference>
<name>A0A7X4Y7R5_9BACT</name>
<feature type="region of interest" description="Disordered" evidence="2">
    <location>
        <begin position="848"/>
        <end position="886"/>
    </location>
</feature>
<evidence type="ECO:0000256" key="3">
    <source>
        <dbReference type="SAM" id="Phobius"/>
    </source>
</evidence>
<evidence type="ECO:0000313" key="4">
    <source>
        <dbReference type="EMBL" id="NBC40475.1"/>
    </source>
</evidence>
<accession>A0A7X4Y7R5</accession>
<evidence type="ECO:0000256" key="2">
    <source>
        <dbReference type="SAM" id="MobiDB-lite"/>
    </source>
</evidence>
<feature type="coiled-coil region" evidence="1">
    <location>
        <begin position="492"/>
        <end position="532"/>
    </location>
</feature>
<keyword evidence="5" id="KW-1185">Reference proteome</keyword>
<evidence type="ECO:0000313" key="5">
    <source>
        <dbReference type="Proteomes" id="UP000537825"/>
    </source>
</evidence>
<keyword evidence="3" id="KW-0472">Membrane</keyword>
<comment type="caution">
    <text evidence="4">The sequence shown here is derived from an EMBL/GenBank/DDBJ whole genome shotgun (WGS) entry which is preliminary data.</text>
</comment>
<organism evidence="4 5">
    <name type="scientific">Corallococcus exiguus</name>
    <dbReference type="NCBI Taxonomy" id="83462"/>
    <lineage>
        <taxon>Bacteria</taxon>
        <taxon>Pseudomonadati</taxon>
        <taxon>Myxococcota</taxon>
        <taxon>Myxococcia</taxon>
        <taxon>Myxococcales</taxon>
        <taxon>Cystobacterineae</taxon>
        <taxon>Myxococcaceae</taxon>
        <taxon>Corallococcus</taxon>
    </lineage>
</organism>
<sequence length="963" mass="101230">MGALKVGDLYVAVTASIGEAVANLGKLVKKVEDTAKKVKEAADPIGKIGAVVAAGIGGAVVAASKSNARLAAEVEHIQEVLYTFAAEVGDLFTPLVRRIGDFLSNLVAHFQRLSPQAKRAAASLAAWTAGVGLGIGFVGKLAATVEGLAKGFGIALQGVKAVLPIIGQLGPVLNGVGPAATKAWQALQAMKNVDVGAGMSKLWTTFKAMTPTMKGVGEGFKGLGKSMVEFVKATPSMLSSVLKMLVSFGGALVPILAIAAALAAITLLAGSIYKSWGDIGLSAMETWQTISEFMGKMMTALGNVAHKLADVFVIAFDAVTESIKAQVKRALDFAAFLVRGASTALEPIANALGMGNAKKAFAAGKKLQGDDLMTGAEKLWEGTEGVRQKLAQAAENVAEVAGEAGAQFGKDVVWAGKKFWDYQTGWLTGDGMKHSAEGVKMFVGDILKSSGAADWEDRLKSFMGLLGGNAEARIRQPGDLNGDLRQKSYDQLQAYENEAVRREADRAAAADEENAAKSLESLANAADQATDELEWNRDRSSEAREELAAAARTEMEAAQEANISIWRDAQRLAEEAKVHVGAAIAALLDGFVARMGEFGQLYSTATQAFKDGGWWAALVAVIGELVMGSDQMAEAIAVLNGVIGMLKDLLGAAATGLDTIMGGVGYLVSVIVEVVQPSMEAMGEAMESIAPIIVLVGMVLKMLAPALDAIGKATAWLLDNVLKGLFQVLRYVAIAILYVIKGLGSAWNGIVSAIQWVFRQLGDISIFGAHPLGFLRGWANSMESAKVDVESLARNIQELEDLTWDAALAKARETAEVLKNRDALEDVNEALSNVPALWKVALRRFDVQDEQNGPTTSTGTQPSPSMPTTPTTPGSEVLPPISRGGDVSFGLGGPLQDLLDRIMGGSNAAGTASAAAMPPVQYNITGYDITDAMAQARQDYEDRQRRASIRLYGTAAAVGPRYA</sequence>
<keyword evidence="3" id="KW-1133">Transmembrane helix</keyword>